<reference evidence="2 3" key="1">
    <citation type="submission" date="2018-12" db="EMBL/GenBank/DDBJ databases">
        <authorList>
            <consortium name="Pathogen Informatics"/>
        </authorList>
    </citation>
    <scope>NUCLEOTIDE SEQUENCE [LARGE SCALE GENOMIC DNA]</scope>
    <source>
        <strain evidence="2 3">NCTC10951</strain>
    </source>
</reference>
<keyword evidence="1" id="KW-0812">Transmembrane</keyword>
<dbReference type="KEGG" id="avc:NCTC10951_02106"/>
<dbReference type="AlphaFoldDB" id="A0A448PMQ5"/>
<feature type="transmembrane region" description="Helical" evidence="1">
    <location>
        <begin position="148"/>
        <end position="168"/>
    </location>
</feature>
<proteinExistence type="predicted"/>
<dbReference type="Proteomes" id="UP000268658">
    <property type="component" value="Chromosome"/>
</dbReference>
<dbReference type="EMBL" id="LR134477">
    <property type="protein sequence ID" value="VEI17265.1"/>
    <property type="molecule type" value="Genomic_DNA"/>
</dbReference>
<gene>
    <name evidence="2" type="ORF">NCTC10951_02106</name>
</gene>
<evidence type="ECO:0000313" key="2">
    <source>
        <dbReference type="EMBL" id="VEI17265.1"/>
    </source>
</evidence>
<accession>A0A448PMQ5</accession>
<sequence length="203" mass="21049">MASELVPMIRVPFHLPLPRAAAACNDAASAFPGPARAPVRFRASAFRASAFRVFAGAETDEMPGPVGPALTEPGSGRARLRQRRRDCARRYVAVGAEAVVLALLIVVVGRQLMPVAGAAASGGAGVSWAHGLLVEARQLLARGADTGAWTWLMSVLASLLTVAGPWLRRPAVRWGLAAAVGSRPASVIAWIVVAALAGFSGQL</sequence>
<feature type="transmembrane region" description="Helical" evidence="1">
    <location>
        <begin position="91"/>
        <end position="109"/>
    </location>
</feature>
<keyword evidence="1" id="KW-0472">Membrane</keyword>
<evidence type="ECO:0000313" key="3">
    <source>
        <dbReference type="Proteomes" id="UP000268658"/>
    </source>
</evidence>
<keyword evidence="1" id="KW-1133">Transmembrane helix</keyword>
<protein>
    <submittedName>
        <fullName evidence="2">Uncharacterized protein</fullName>
    </submittedName>
</protein>
<organism evidence="2 3">
    <name type="scientific">Actinomyces viscosus</name>
    <dbReference type="NCBI Taxonomy" id="1656"/>
    <lineage>
        <taxon>Bacteria</taxon>
        <taxon>Bacillati</taxon>
        <taxon>Actinomycetota</taxon>
        <taxon>Actinomycetes</taxon>
        <taxon>Actinomycetales</taxon>
        <taxon>Actinomycetaceae</taxon>
        <taxon>Actinomyces</taxon>
    </lineage>
</organism>
<feature type="transmembrane region" description="Helical" evidence="1">
    <location>
        <begin position="174"/>
        <end position="199"/>
    </location>
</feature>
<name>A0A448PMQ5_ACTVI</name>
<evidence type="ECO:0000256" key="1">
    <source>
        <dbReference type="SAM" id="Phobius"/>
    </source>
</evidence>